<evidence type="ECO:0000256" key="1">
    <source>
        <dbReference type="SAM" id="Phobius"/>
    </source>
</evidence>
<proteinExistence type="predicted"/>
<name>A0ABN2Q4J8_9MICO</name>
<dbReference type="RefSeq" id="WP_248151813.1">
    <property type="nucleotide sequence ID" value="NZ_BAAAOF010000009.1"/>
</dbReference>
<feature type="transmembrane region" description="Helical" evidence="1">
    <location>
        <begin position="6"/>
        <end position="27"/>
    </location>
</feature>
<gene>
    <name evidence="2" type="ORF">GCM10009775_36860</name>
</gene>
<evidence type="ECO:0000313" key="2">
    <source>
        <dbReference type="EMBL" id="GAA1941716.1"/>
    </source>
</evidence>
<keyword evidence="3" id="KW-1185">Reference proteome</keyword>
<dbReference type="Proteomes" id="UP001501343">
    <property type="component" value="Unassembled WGS sequence"/>
</dbReference>
<organism evidence="2 3">
    <name type="scientific">Microbacterium aoyamense</name>
    <dbReference type="NCBI Taxonomy" id="344166"/>
    <lineage>
        <taxon>Bacteria</taxon>
        <taxon>Bacillati</taxon>
        <taxon>Actinomycetota</taxon>
        <taxon>Actinomycetes</taxon>
        <taxon>Micrococcales</taxon>
        <taxon>Microbacteriaceae</taxon>
        <taxon>Microbacterium</taxon>
    </lineage>
</organism>
<accession>A0ABN2Q4J8</accession>
<dbReference type="EMBL" id="BAAAOF010000009">
    <property type="protein sequence ID" value="GAA1941716.1"/>
    <property type="molecule type" value="Genomic_DNA"/>
</dbReference>
<sequence>MGIDIWSLILQVATLVAVIVAAWQLLFHSRQMHREFESLYIARYWELMDRRSFRWVSSGGPRRADIVVIKGYLQLCEDEIDCRRIGRVTDSTWKFWRAAILSQAGGDHYRHVLDVSPKDDYPLVRELLHSGSSYDPLPRSWFWRKTHGL</sequence>
<keyword evidence="1" id="KW-0472">Membrane</keyword>
<keyword evidence="1" id="KW-1133">Transmembrane helix</keyword>
<comment type="caution">
    <text evidence="2">The sequence shown here is derived from an EMBL/GenBank/DDBJ whole genome shotgun (WGS) entry which is preliminary data.</text>
</comment>
<evidence type="ECO:0000313" key="3">
    <source>
        <dbReference type="Proteomes" id="UP001501343"/>
    </source>
</evidence>
<reference evidence="2 3" key="1">
    <citation type="journal article" date="2019" name="Int. J. Syst. Evol. Microbiol.">
        <title>The Global Catalogue of Microorganisms (GCM) 10K type strain sequencing project: providing services to taxonomists for standard genome sequencing and annotation.</title>
        <authorList>
            <consortium name="The Broad Institute Genomics Platform"/>
            <consortium name="The Broad Institute Genome Sequencing Center for Infectious Disease"/>
            <person name="Wu L."/>
            <person name="Ma J."/>
        </authorList>
    </citation>
    <scope>NUCLEOTIDE SEQUENCE [LARGE SCALE GENOMIC DNA]</scope>
    <source>
        <strain evidence="2 3">JCM 14900</strain>
    </source>
</reference>
<keyword evidence="1" id="KW-0812">Transmembrane</keyword>
<protein>
    <submittedName>
        <fullName evidence="2">Uncharacterized protein</fullName>
    </submittedName>
</protein>